<feature type="region of interest" description="Disordered" evidence="1">
    <location>
        <begin position="78"/>
        <end position="99"/>
    </location>
</feature>
<dbReference type="AlphaFoldDB" id="A0A699GVP3"/>
<feature type="non-terminal residue" evidence="2">
    <location>
        <position position="150"/>
    </location>
</feature>
<dbReference type="GO" id="GO:0003964">
    <property type="term" value="F:RNA-directed DNA polymerase activity"/>
    <property type="evidence" value="ECO:0007669"/>
    <property type="project" value="UniProtKB-KW"/>
</dbReference>
<organism evidence="2">
    <name type="scientific">Tanacetum cinerariifolium</name>
    <name type="common">Dalmatian daisy</name>
    <name type="synonym">Chrysanthemum cinerariifolium</name>
    <dbReference type="NCBI Taxonomy" id="118510"/>
    <lineage>
        <taxon>Eukaryota</taxon>
        <taxon>Viridiplantae</taxon>
        <taxon>Streptophyta</taxon>
        <taxon>Embryophyta</taxon>
        <taxon>Tracheophyta</taxon>
        <taxon>Spermatophyta</taxon>
        <taxon>Magnoliopsida</taxon>
        <taxon>eudicotyledons</taxon>
        <taxon>Gunneridae</taxon>
        <taxon>Pentapetalae</taxon>
        <taxon>asterids</taxon>
        <taxon>campanulids</taxon>
        <taxon>Asterales</taxon>
        <taxon>Asteraceae</taxon>
        <taxon>Asteroideae</taxon>
        <taxon>Anthemideae</taxon>
        <taxon>Anthemidinae</taxon>
        <taxon>Tanacetum</taxon>
    </lineage>
</organism>
<name>A0A699GVP3_TANCI</name>
<accession>A0A699GVP3</accession>
<proteinExistence type="predicted"/>
<gene>
    <name evidence="2" type="ORF">Tci_223150</name>
</gene>
<keyword evidence="2" id="KW-0808">Transferase</keyword>
<reference evidence="2" key="1">
    <citation type="journal article" date="2019" name="Sci. Rep.">
        <title>Draft genome of Tanacetum cinerariifolium, the natural source of mosquito coil.</title>
        <authorList>
            <person name="Yamashiro T."/>
            <person name="Shiraishi A."/>
            <person name="Satake H."/>
            <person name="Nakayama K."/>
        </authorList>
    </citation>
    <scope>NUCLEOTIDE SEQUENCE</scope>
</reference>
<keyword evidence="2" id="KW-0548">Nucleotidyltransferase</keyword>
<evidence type="ECO:0000256" key="1">
    <source>
        <dbReference type="SAM" id="MobiDB-lite"/>
    </source>
</evidence>
<comment type="caution">
    <text evidence="2">The sequence shown here is derived from an EMBL/GenBank/DDBJ whole genome shotgun (WGS) entry which is preliminary data.</text>
</comment>
<evidence type="ECO:0000313" key="2">
    <source>
        <dbReference type="EMBL" id="GEW51174.1"/>
    </source>
</evidence>
<sequence>MTPILLLSRKAHLLEDKQIPIVKDFRTWIAFGGNTRDLGSFGEETDKITTLHQESRRIVQTTRGDGVAIIKRRRQDFHRGGVRDPSTASGHNRLKEDLESSTWRRRHDFKATLINMCKSKIMGANVEDGKIQNAASKLGCLVLKTSFTYL</sequence>
<protein>
    <submittedName>
        <fullName evidence="2">RNA-directed DNA polymerase, eukaryota</fullName>
    </submittedName>
</protein>
<dbReference type="EMBL" id="BKCJ010061504">
    <property type="protein sequence ID" value="GEW51174.1"/>
    <property type="molecule type" value="Genomic_DNA"/>
</dbReference>
<keyword evidence="2" id="KW-0695">RNA-directed DNA polymerase</keyword>